<dbReference type="EMBL" id="NAJQ01000918">
    <property type="protein sequence ID" value="TKA63706.1"/>
    <property type="molecule type" value="Genomic_DNA"/>
</dbReference>
<feature type="region of interest" description="Disordered" evidence="1">
    <location>
        <begin position="82"/>
        <end position="113"/>
    </location>
</feature>
<feature type="region of interest" description="Disordered" evidence="1">
    <location>
        <begin position="30"/>
        <end position="52"/>
    </location>
</feature>
<comment type="caution">
    <text evidence="2">The sequence shown here is derived from an EMBL/GenBank/DDBJ whole genome shotgun (WGS) entry which is preliminary data.</text>
</comment>
<gene>
    <name evidence="2" type="ORF">B0A55_10384</name>
</gene>
<evidence type="ECO:0008006" key="4">
    <source>
        <dbReference type="Google" id="ProtNLM"/>
    </source>
</evidence>
<proteinExistence type="predicted"/>
<evidence type="ECO:0000313" key="3">
    <source>
        <dbReference type="Proteomes" id="UP000309340"/>
    </source>
</evidence>
<dbReference type="PANTHER" id="PTHR33973:SF4">
    <property type="entry name" value="OS07G0153300 PROTEIN"/>
    <property type="match status" value="1"/>
</dbReference>
<accession>A0A4U0WMY8</accession>
<dbReference type="PANTHER" id="PTHR33973">
    <property type="entry name" value="OS07G0153300 PROTEIN"/>
    <property type="match status" value="1"/>
</dbReference>
<evidence type="ECO:0000313" key="2">
    <source>
        <dbReference type="EMBL" id="TKA63706.1"/>
    </source>
</evidence>
<dbReference type="InterPro" id="IPR010775">
    <property type="entry name" value="DUF1365"/>
</dbReference>
<dbReference type="Proteomes" id="UP000309340">
    <property type="component" value="Unassembled WGS sequence"/>
</dbReference>
<dbReference type="Pfam" id="PF07103">
    <property type="entry name" value="DUF1365"/>
    <property type="match status" value="1"/>
</dbReference>
<sequence length="344" mass="38009">MADKRKHHRLSFGNAAPLGSVESSPGLFSFTNRPALESPEAHVPTANGGSNDLMVERTNAERIAVEEARRALFDRVGAPTNAVAGSDSLGAGGEQGEEVVTDGGRKSEAATEVTSPVDITTPIETSATNEVTTPNYFTATDETLDGTLNASPFRFLDIPAELRMWIYRELLAPTLLSVDTQQPGWFHVDSADFLDRGHEGSTLAEKLNAYLHTQGVTDRDYAFAYLVTAPRFLGYSFNPVSFWYLYDSDTELKYMILEVNNTFDERRMYLLKGGEVKGEEMDDGSDRPFNGAGKTSKQLVFTDSWTKDFHVSPFNSRKGSYSLRATDPLAEYEQTGRVRIDNTI</sequence>
<organism evidence="2 3">
    <name type="scientific">Friedmanniomyces simplex</name>
    <dbReference type="NCBI Taxonomy" id="329884"/>
    <lineage>
        <taxon>Eukaryota</taxon>
        <taxon>Fungi</taxon>
        <taxon>Dikarya</taxon>
        <taxon>Ascomycota</taxon>
        <taxon>Pezizomycotina</taxon>
        <taxon>Dothideomycetes</taxon>
        <taxon>Dothideomycetidae</taxon>
        <taxon>Mycosphaerellales</taxon>
        <taxon>Teratosphaeriaceae</taxon>
        <taxon>Friedmanniomyces</taxon>
    </lineage>
</organism>
<name>A0A4U0WMY8_9PEZI</name>
<evidence type="ECO:0000256" key="1">
    <source>
        <dbReference type="SAM" id="MobiDB-lite"/>
    </source>
</evidence>
<dbReference type="STRING" id="329884.A0A4U0WMY8"/>
<feature type="non-terminal residue" evidence="2">
    <location>
        <position position="344"/>
    </location>
</feature>
<protein>
    <recommendedName>
        <fullName evidence="4">DUF1365 domain-containing protein</fullName>
    </recommendedName>
</protein>
<keyword evidence="3" id="KW-1185">Reference proteome</keyword>
<dbReference type="OrthoDB" id="3340520at2759"/>
<reference evidence="2 3" key="1">
    <citation type="submission" date="2017-03" db="EMBL/GenBank/DDBJ databases">
        <title>Genomes of endolithic fungi from Antarctica.</title>
        <authorList>
            <person name="Coleine C."/>
            <person name="Masonjones S."/>
            <person name="Stajich J.E."/>
        </authorList>
    </citation>
    <scope>NUCLEOTIDE SEQUENCE [LARGE SCALE GENOMIC DNA]</scope>
    <source>
        <strain evidence="2 3">CCFEE 5184</strain>
    </source>
</reference>
<dbReference type="AlphaFoldDB" id="A0A4U0WMY8"/>